<dbReference type="AlphaFoldDB" id="A0A382G6G6"/>
<accession>A0A382G6G6</accession>
<reference evidence="1" key="1">
    <citation type="submission" date="2018-05" db="EMBL/GenBank/DDBJ databases">
        <authorList>
            <person name="Lanie J.A."/>
            <person name="Ng W.-L."/>
            <person name="Kazmierczak K.M."/>
            <person name="Andrzejewski T.M."/>
            <person name="Davidsen T.M."/>
            <person name="Wayne K.J."/>
            <person name="Tettelin H."/>
            <person name="Glass J.I."/>
            <person name="Rusch D."/>
            <person name="Podicherti R."/>
            <person name="Tsui H.-C.T."/>
            <person name="Winkler M.E."/>
        </authorList>
    </citation>
    <scope>NUCLEOTIDE SEQUENCE</scope>
</reference>
<organism evidence="1">
    <name type="scientific">marine metagenome</name>
    <dbReference type="NCBI Taxonomy" id="408172"/>
    <lineage>
        <taxon>unclassified sequences</taxon>
        <taxon>metagenomes</taxon>
        <taxon>ecological metagenomes</taxon>
    </lineage>
</organism>
<protein>
    <submittedName>
        <fullName evidence="1">Uncharacterized protein</fullName>
    </submittedName>
</protein>
<evidence type="ECO:0000313" key="1">
    <source>
        <dbReference type="EMBL" id="SVB70499.1"/>
    </source>
</evidence>
<feature type="non-terminal residue" evidence="1">
    <location>
        <position position="1"/>
    </location>
</feature>
<name>A0A382G6G6_9ZZZZ</name>
<dbReference type="EMBL" id="UINC01053685">
    <property type="protein sequence ID" value="SVB70499.1"/>
    <property type="molecule type" value="Genomic_DNA"/>
</dbReference>
<sequence length="93" mass="10965">RNYIFDINTKLFTSLPNGGLEFKKDHILVKGQKSYFEEVGGAFWFDSKINYAGERIELINSGNTCEDIIRFQEWLQKAMKKQGLQEFCVWTKY</sequence>
<gene>
    <name evidence="1" type="ORF">METZ01_LOCUS223353</name>
</gene>
<proteinExistence type="predicted"/>